<feature type="transmembrane region" description="Helical" evidence="5">
    <location>
        <begin position="68"/>
        <end position="97"/>
    </location>
</feature>
<dbReference type="RefSeq" id="WP_189432810.1">
    <property type="nucleotide sequence ID" value="NZ_BNAO01000004.1"/>
</dbReference>
<dbReference type="InterPro" id="IPR023352">
    <property type="entry name" value="MAPEG-like_dom_sf"/>
</dbReference>
<accession>A0ABQ3KYG1</accession>
<comment type="caution">
    <text evidence="6">The sequence shown here is derived from an EMBL/GenBank/DDBJ whole genome shotgun (WGS) entry which is preliminary data.</text>
</comment>
<organism evidence="6 7">
    <name type="scientific">Alishewanella longhuensis</name>
    <dbReference type="NCBI Taxonomy" id="1091037"/>
    <lineage>
        <taxon>Bacteria</taxon>
        <taxon>Pseudomonadati</taxon>
        <taxon>Pseudomonadota</taxon>
        <taxon>Gammaproteobacteria</taxon>
        <taxon>Alteromonadales</taxon>
        <taxon>Alteromonadaceae</taxon>
        <taxon>Alishewanella</taxon>
    </lineage>
</organism>
<evidence type="ECO:0000313" key="7">
    <source>
        <dbReference type="Proteomes" id="UP000659697"/>
    </source>
</evidence>
<proteinExistence type="predicted"/>
<comment type="subcellular location">
    <subcellularLocation>
        <location evidence="1">Membrane</location>
    </subcellularLocation>
</comment>
<evidence type="ECO:0000313" key="6">
    <source>
        <dbReference type="EMBL" id="GHG69656.1"/>
    </source>
</evidence>
<keyword evidence="7" id="KW-1185">Reference proteome</keyword>
<reference evidence="7" key="1">
    <citation type="journal article" date="2019" name="Int. J. Syst. Evol. Microbiol.">
        <title>The Global Catalogue of Microorganisms (GCM) 10K type strain sequencing project: providing services to taxonomists for standard genome sequencing and annotation.</title>
        <authorList>
            <consortium name="The Broad Institute Genomics Platform"/>
            <consortium name="The Broad Institute Genome Sequencing Center for Infectious Disease"/>
            <person name="Wu L."/>
            <person name="Ma J."/>
        </authorList>
    </citation>
    <scope>NUCLEOTIDE SEQUENCE [LARGE SCALE GENOMIC DNA]</scope>
    <source>
        <strain evidence="7">CGMCC 1.7003</strain>
    </source>
</reference>
<evidence type="ECO:0000256" key="2">
    <source>
        <dbReference type="ARBA" id="ARBA00022692"/>
    </source>
</evidence>
<keyword evidence="2 5" id="KW-0812">Transmembrane</keyword>
<evidence type="ECO:0000256" key="4">
    <source>
        <dbReference type="ARBA" id="ARBA00023136"/>
    </source>
</evidence>
<gene>
    <name evidence="6" type="ORF">GCM10010919_19740</name>
</gene>
<feature type="transmembrane region" description="Helical" evidence="5">
    <location>
        <begin position="6"/>
        <end position="24"/>
    </location>
</feature>
<dbReference type="Pfam" id="PF01124">
    <property type="entry name" value="MAPEG"/>
    <property type="match status" value="1"/>
</dbReference>
<dbReference type="Gene3D" id="1.20.120.550">
    <property type="entry name" value="Membrane associated eicosanoid/glutathione metabolism-like domain"/>
    <property type="match status" value="1"/>
</dbReference>
<evidence type="ECO:0000256" key="1">
    <source>
        <dbReference type="ARBA" id="ARBA00004370"/>
    </source>
</evidence>
<dbReference type="Proteomes" id="UP000659697">
    <property type="component" value="Unassembled WGS sequence"/>
</dbReference>
<dbReference type="EMBL" id="BNAO01000004">
    <property type="protein sequence ID" value="GHG69656.1"/>
    <property type="molecule type" value="Genomic_DNA"/>
</dbReference>
<protein>
    <submittedName>
        <fullName evidence="6">Membrane protein</fullName>
    </submittedName>
</protein>
<evidence type="ECO:0000256" key="3">
    <source>
        <dbReference type="ARBA" id="ARBA00022989"/>
    </source>
</evidence>
<name>A0ABQ3KYG1_9ALTE</name>
<dbReference type="InterPro" id="IPR001129">
    <property type="entry name" value="Membr-assoc_MAPEG"/>
</dbReference>
<sequence>MEKWLLITVFAQVLLTSLVMVIMGRRRIAAAKQKQISVAAFQTMNLTGASEQVIATGRNFDNQFQMPMLYIFSVLFILQLGLTDVTFVVLGAVFVALRYWHTLIHIGNNVLRARFRVFLLGCLVMWLIWIRLLVLALLQ</sequence>
<keyword evidence="3 5" id="KW-1133">Transmembrane helix</keyword>
<evidence type="ECO:0000256" key="5">
    <source>
        <dbReference type="SAM" id="Phobius"/>
    </source>
</evidence>
<dbReference type="SUPFAM" id="SSF161084">
    <property type="entry name" value="MAPEG domain-like"/>
    <property type="match status" value="1"/>
</dbReference>
<feature type="transmembrane region" description="Helical" evidence="5">
    <location>
        <begin position="117"/>
        <end position="138"/>
    </location>
</feature>
<keyword evidence="4 5" id="KW-0472">Membrane</keyword>